<dbReference type="GO" id="GO:0000976">
    <property type="term" value="F:transcription cis-regulatory region binding"/>
    <property type="evidence" value="ECO:0007669"/>
    <property type="project" value="TreeGrafter"/>
</dbReference>
<dbReference type="InterPro" id="IPR050109">
    <property type="entry name" value="HTH-type_TetR-like_transc_reg"/>
</dbReference>
<evidence type="ECO:0000256" key="5">
    <source>
        <dbReference type="PROSITE-ProRule" id="PRU00335"/>
    </source>
</evidence>
<dbReference type="AlphaFoldDB" id="A0A285PEM3"/>
<sequence>MDKKTAIKARRAHIINAALACFLEKGYNQTGIRDIARRAEISLGNLYNHFPSKKAVLIEIASMEEEEVEELITLLADYRNPERTLRRFLKVFTKACEDPDYVMLFFEIIGEAIRDKEISDLFIASHEKLVDALAGLLFAGQKAGTFHEQTDPREVAEIILDSLEGYGARAVLGMKTPRSGSKVLHDFLLKSILM</sequence>
<dbReference type="InterPro" id="IPR039538">
    <property type="entry name" value="BetI_C"/>
</dbReference>
<evidence type="ECO:0000256" key="1">
    <source>
        <dbReference type="ARBA" id="ARBA00022491"/>
    </source>
</evidence>
<dbReference type="SUPFAM" id="SSF48498">
    <property type="entry name" value="Tetracyclin repressor-like, C-terminal domain"/>
    <property type="match status" value="1"/>
</dbReference>
<dbReference type="Pfam" id="PF00440">
    <property type="entry name" value="TetR_N"/>
    <property type="match status" value="1"/>
</dbReference>
<dbReference type="Gene3D" id="1.10.357.10">
    <property type="entry name" value="Tetracycline Repressor, domain 2"/>
    <property type="match status" value="1"/>
</dbReference>
<proteinExistence type="predicted"/>
<dbReference type="InterPro" id="IPR001647">
    <property type="entry name" value="HTH_TetR"/>
</dbReference>
<feature type="DNA-binding region" description="H-T-H motif" evidence="5">
    <location>
        <begin position="31"/>
        <end position="50"/>
    </location>
</feature>
<keyword evidence="4" id="KW-0804">Transcription</keyword>
<dbReference type="PANTHER" id="PTHR30055">
    <property type="entry name" value="HTH-TYPE TRANSCRIPTIONAL REGULATOR RUTR"/>
    <property type="match status" value="1"/>
</dbReference>
<keyword evidence="1" id="KW-0678">Repressor</keyword>
<evidence type="ECO:0000259" key="6">
    <source>
        <dbReference type="PROSITE" id="PS50977"/>
    </source>
</evidence>
<dbReference type="PANTHER" id="PTHR30055:SF226">
    <property type="entry name" value="HTH-TYPE TRANSCRIPTIONAL REGULATOR PKSA"/>
    <property type="match status" value="1"/>
</dbReference>
<evidence type="ECO:0000256" key="4">
    <source>
        <dbReference type="ARBA" id="ARBA00023163"/>
    </source>
</evidence>
<evidence type="ECO:0000313" key="7">
    <source>
        <dbReference type="EMBL" id="SNZ19667.1"/>
    </source>
</evidence>
<gene>
    <name evidence="7" type="ORF">SAMN06265368_2757</name>
</gene>
<keyword evidence="2" id="KW-0805">Transcription regulation</keyword>
<reference evidence="7 8" key="1">
    <citation type="submission" date="2017-09" db="EMBL/GenBank/DDBJ databases">
        <authorList>
            <person name="Ehlers B."/>
            <person name="Leendertz F.H."/>
        </authorList>
    </citation>
    <scope>NUCLEOTIDE SEQUENCE [LARGE SCALE GENOMIC DNA]</scope>
    <source>
        <strain evidence="7 8">DSM 18289</strain>
    </source>
</reference>
<evidence type="ECO:0000256" key="2">
    <source>
        <dbReference type="ARBA" id="ARBA00023015"/>
    </source>
</evidence>
<evidence type="ECO:0000313" key="8">
    <source>
        <dbReference type="Proteomes" id="UP000219439"/>
    </source>
</evidence>
<dbReference type="EMBL" id="OBEL01000002">
    <property type="protein sequence ID" value="SNZ19667.1"/>
    <property type="molecule type" value="Genomic_DNA"/>
</dbReference>
<dbReference type="PRINTS" id="PR00455">
    <property type="entry name" value="HTHTETR"/>
</dbReference>
<dbReference type="RefSeq" id="WP_097153996.1">
    <property type="nucleotide sequence ID" value="NZ_OBEL01000002.1"/>
</dbReference>
<dbReference type="GO" id="GO:0003700">
    <property type="term" value="F:DNA-binding transcription factor activity"/>
    <property type="evidence" value="ECO:0007669"/>
    <property type="project" value="TreeGrafter"/>
</dbReference>
<dbReference type="PROSITE" id="PS50977">
    <property type="entry name" value="HTH_TETR_2"/>
    <property type="match status" value="1"/>
</dbReference>
<name>A0A285PEM3_9HYPH</name>
<keyword evidence="8" id="KW-1185">Reference proteome</keyword>
<dbReference type="Pfam" id="PF13977">
    <property type="entry name" value="TetR_C_6"/>
    <property type="match status" value="1"/>
</dbReference>
<dbReference type="Proteomes" id="UP000219439">
    <property type="component" value="Unassembled WGS sequence"/>
</dbReference>
<dbReference type="InterPro" id="IPR009057">
    <property type="entry name" value="Homeodomain-like_sf"/>
</dbReference>
<protein>
    <submittedName>
        <fullName evidence="7">Transcriptional regulator, TetR family</fullName>
    </submittedName>
</protein>
<dbReference type="OrthoDB" id="9802802at2"/>
<dbReference type="SUPFAM" id="SSF46689">
    <property type="entry name" value="Homeodomain-like"/>
    <property type="match status" value="1"/>
</dbReference>
<organism evidence="7 8">
    <name type="scientific">Cohaesibacter gelatinilyticus</name>
    <dbReference type="NCBI Taxonomy" id="372072"/>
    <lineage>
        <taxon>Bacteria</taxon>
        <taxon>Pseudomonadati</taxon>
        <taxon>Pseudomonadota</taxon>
        <taxon>Alphaproteobacteria</taxon>
        <taxon>Hyphomicrobiales</taxon>
        <taxon>Cohaesibacteraceae</taxon>
    </lineage>
</organism>
<dbReference type="InterPro" id="IPR036271">
    <property type="entry name" value="Tet_transcr_reg_TetR-rel_C_sf"/>
</dbReference>
<feature type="domain" description="HTH tetR-type" evidence="6">
    <location>
        <begin position="8"/>
        <end position="68"/>
    </location>
</feature>
<accession>A0A285PEM3</accession>
<keyword evidence="3 5" id="KW-0238">DNA-binding</keyword>
<evidence type="ECO:0000256" key="3">
    <source>
        <dbReference type="ARBA" id="ARBA00023125"/>
    </source>
</evidence>